<comment type="caution">
    <text evidence="2">The sequence shown here is derived from an EMBL/GenBank/DDBJ whole genome shotgun (WGS) entry which is preliminary data.</text>
</comment>
<evidence type="ECO:0000256" key="1">
    <source>
        <dbReference type="SAM" id="MobiDB-lite"/>
    </source>
</evidence>
<name>A0AA39R3X3_9LECA</name>
<feature type="compositionally biased region" description="Low complexity" evidence="1">
    <location>
        <begin position="405"/>
        <end position="418"/>
    </location>
</feature>
<protein>
    <submittedName>
        <fullName evidence="2">Uncharacterized protein</fullName>
    </submittedName>
</protein>
<organism evidence="2 3">
    <name type="scientific">Cladonia borealis</name>
    <dbReference type="NCBI Taxonomy" id="184061"/>
    <lineage>
        <taxon>Eukaryota</taxon>
        <taxon>Fungi</taxon>
        <taxon>Dikarya</taxon>
        <taxon>Ascomycota</taxon>
        <taxon>Pezizomycotina</taxon>
        <taxon>Lecanoromycetes</taxon>
        <taxon>OSLEUM clade</taxon>
        <taxon>Lecanoromycetidae</taxon>
        <taxon>Lecanorales</taxon>
        <taxon>Lecanorineae</taxon>
        <taxon>Cladoniaceae</taxon>
        <taxon>Cladonia</taxon>
    </lineage>
</organism>
<keyword evidence="3" id="KW-1185">Reference proteome</keyword>
<evidence type="ECO:0000313" key="3">
    <source>
        <dbReference type="Proteomes" id="UP001166286"/>
    </source>
</evidence>
<sequence>MLKLFSNNENSSSSQSRSTTQPDLQYSRSDLNAPPISTATVDGLQFDLMAPNSLTLQPLTQFGPSADNSVAEPLKSHQRIETEQVRASKDLPPLFTLPSQSSFQANLDLPELETTVQRNESVFSLQQSLQSSSAKSKRLTIPLFSGEKTTQGRKEEKVGKLADWFRGESEPINIGFLPSPTKEKSDDLETSGASSLIRPSTLLQRKSTTQGTSKPAMARRFSFFPSKTSLDKSTSQSPDLNDELLDMHINKTLVPSDSADPSSAAALKNLQHQAESLLLRMQAAYRERTIQVREIAAEKEALAEEALGAETRAQHLKMQLNDMSVKFTEQDQAIMDLVDELAQEKLARREEETRKRTLRLVGQASPPHTSHGRVSRAYTVSDSGFESEDESSAESLFSRRNGAHSPTMSMSSVSTSNSPDAYQFPDAHISTSTSQAARLRIPTTQPVKGMSTPYRTDLPEEAPPSTCTNCHGGRASEAWSVLSVVQEENRCLKHRVGELEGALDGCLDVVTRLC</sequence>
<proteinExistence type="predicted"/>
<dbReference type="EMBL" id="JAFEKC020000009">
    <property type="protein sequence ID" value="KAK0512976.1"/>
    <property type="molecule type" value="Genomic_DNA"/>
</dbReference>
<feature type="region of interest" description="Disordered" evidence="1">
    <location>
        <begin position="349"/>
        <end position="418"/>
    </location>
</feature>
<feature type="region of interest" description="Disordered" evidence="1">
    <location>
        <begin position="1"/>
        <end position="34"/>
    </location>
</feature>
<gene>
    <name evidence="2" type="ORF">JMJ35_004993</name>
</gene>
<dbReference type="AlphaFoldDB" id="A0AA39R3X3"/>
<feature type="compositionally biased region" description="Polar residues" evidence="1">
    <location>
        <begin position="19"/>
        <end position="34"/>
    </location>
</feature>
<accession>A0AA39R3X3</accession>
<feature type="compositionally biased region" description="Low complexity" evidence="1">
    <location>
        <begin position="1"/>
        <end position="18"/>
    </location>
</feature>
<dbReference type="Proteomes" id="UP001166286">
    <property type="component" value="Unassembled WGS sequence"/>
</dbReference>
<feature type="region of interest" description="Disordered" evidence="1">
    <location>
        <begin position="173"/>
        <end position="195"/>
    </location>
</feature>
<reference evidence="2" key="1">
    <citation type="submission" date="2023-03" db="EMBL/GenBank/DDBJ databases">
        <title>Complete genome of Cladonia borealis.</title>
        <authorList>
            <person name="Park H."/>
        </authorList>
    </citation>
    <scope>NUCLEOTIDE SEQUENCE</scope>
    <source>
        <strain evidence="2">ANT050790</strain>
    </source>
</reference>
<evidence type="ECO:0000313" key="2">
    <source>
        <dbReference type="EMBL" id="KAK0512976.1"/>
    </source>
</evidence>